<dbReference type="PROSITE" id="PS51186">
    <property type="entry name" value="GNAT"/>
    <property type="match status" value="1"/>
</dbReference>
<keyword evidence="2" id="KW-0808">Transferase</keyword>
<dbReference type="InterPro" id="IPR016181">
    <property type="entry name" value="Acyl_CoA_acyltransferase"/>
</dbReference>
<dbReference type="AlphaFoldDB" id="A0A7X0VZE2"/>
<dbReference type="Pfam" id="PF13673">
    <property type="entry name" value="Acetyltransf_10"/>
    <property type="match status" value="1"/>
</dbReference>
<dbReference type="InterPro" id="IPR000182">
    <property type="entry name" value="GNAT_dom"/>
</dbReference>
<evidence type="ECO:0000313" key="2">
    <source>
        <dbReference type="EMBL" id="MBB6735640.1"/>
    </source>
</evidence>
<proteinExistence type="predicted"/>
<accession>A0A7X0VZE2</accession>
<reference evidence="2 3" key="1">
    <citation type="submission" date="2020-08" db="EMBL/GenBank/DDBJ databases">
        <title>Cohnella phylogeny.</title>
        <authorList>
            <person name="Dunlap C."/>
        </authorList>
    </citation>
    <scope>NUCLEOTIDE SEQUENCE [LARGE SCALE GENOMIC DNA]</scope>
    <source>
        <strain evidence="2 3">CBP 2801</strain>
    </source>
</reference>
<organism evidence="2 3">
    <name type="scientific">Cohnella zeiphila</name>
    <dbReference type="NCBI Taxonomy" id="2761120"/>
    <lineage>
        <taxon>Bacteria</taxon>
        <taxon>Bacillati</taxon>
        <taxon>Bacillota</taxon>
        <taxon>Bacilli</taxon>
        <taxon>Bacillales</taxon>
        <taxon>Paenibacillaceae</taxon>
        <taxon>Cohnella</taxon>
    </lineage>
</organism>
<evidence type="ECO:0000313" key="3">
    <source>
        <dbReference type="Proteomes" id="UP000564644"/>
    </source>
</evidence>
<gene>
    <name evidence="2" type="ORF">H7C18_32490</name>
</gene>
<comment type="caution">
    <text evidence="2">The sequence shown here is derived from an EMBL/GenBank/DDBJ whole genome shotgun (WGS) entry which is preliminary data.</text>
</comment>
<sequence length="140" mass="15374">MEMKHEMPGAREFAEWRTAAGLGTTSEAAAGEALARSLFAVTARDEDGRLIGMGRIVGDGSLYNRIVDVGALPSQRGEGLEETVLKELLSFLGRTVPPDAELTVLADVVSIPFYQKHGFRLIYPDLYGMARIRMETEESR</sequence>
<dbReference type="Gene3D" id="3.40.630.30">
    <property type="match status" value="1"/>
</dbReference>
<dbReference type="Proteomes" id="UP000564644">
    <property type="component" value="Unassembled WGS sequence"/>
</dbReference>
<name>A0A7X0VZE2_9BACL</name>
<dbReference type="SUPFAM" id="SSF55729">
    <property type="entry name" value="Acyl-CoA N-acyltransferases (Nat)"/>
    <property type="match status" value="1"/>
</dbReference>
<dbReference type="GO" id="GO:0016747">
    <property type="term" value="F:acyltransferase activity, transferring groups other than amino-acyl groups"/>
    <property type="evidence" value="ECO:0007669"/>
    <property type="project" value="InterPro"/>
</dbReference>
<evidence type="ECO:0000259" key="1">
    <source>
        <dbReference type="PROSITE" id="PS51186"/>
    </source>
</evidence>
<dbReference type="EMBL" id="JACJVO010000052">
    <property type="protein sequence ID" value="MBB6735640.1"/>
    <property type="molecule type" value="Genomic_DNA"/>
</dbReference>
<keyword evidence="3" id="KW-1185">Reference proteome</keyword>
<protein>
    <submittedName>
        <fullName evidence="2">GNAT family N-acetyltransferase</fullName>
    </submittedName>
</protein>
<dbReference type="RefSeq" id="WP_185133294.1">
    <property type="nucleotide sequence ID" value="NZ_JACJVO010000052.1"/>
</dbReference>
<feature type="domain" description="N-acetyltransferase" evidence="1">
    <location>
        <begin position="1"/>
        <end position="139"/>
    </location>
</feature>